<dbReference type="SUPFAM" id="SSF53756">
    <property type="entry name" value="UDP-Glycosyltransferase/glycogen phosphorylase"/>
    <property type="match status" value="1"/>
</dbReference>
<dbReference type="Pfam" id="PF03033">
    <property type="entry name" value="Glyco_transf_28"/>
    <property type="match status" value="1"/>
</dbReference>
<dbReference type="Proteomes" id="UP000664317">
    <property type="component" value="Unassembled WGS sequence"/>
</dbReference>
<dbReference type="EMBL" id="JAFKCT010000005">
    <property type="protein sequence ID" value="MBN7811971.1"/>
    <property type="molecule type" value="Genomic_DNA"/>
</dbReference>
<dbReference type="InterPro" id="IPR050426">
    <property type="entry name" value="Glycosyltransferase_28"/>
</dbReference>
<feature type="domain" description="Glycosyltransferase family 28 N-terminal" evidence="1">
    <location>
        <begin position="3"/>
        <end position="103"/>
    </location>
</feature>
<dbReference type="InterPro" id="IPR002213">
    <property type="entry name" value="UDP_glucos_trans"/>
</dbReference>
<dbReference type="RefSeq" id="WP_206578747.1">
    <property type="nucleotide sequence ID" value="NZ_JAFKCT010000005.1"/>
</dbReference>
<keyword evidence="4" id="KW-1185">Reference proteome</keyword>
<sequence>MKVLLVSIGTRGDIEPFLAQAELLRKADHEVVCLFPEQFRETVEKMGMEFLGLDRRFLEMLDSSVGKSVMGGGGNAFATIRNFFRLMKNSLGLQKTLIHQQKDAIDATQPDRVVFHPKALYCTLPAMAEPRKYFQLSPIPNLIHPHPSYQHLSLSKWKPFSEKWNLKTYDWVNGSRYIAFNKFVKPYFKDFPGIAFSTKAIKNFELHQLQVLYQISPTLYPKPANWPECAYITGFFARDQNRDFLPDPELSAWLAKHPKAILLTFGSMSNPKPLEISTQLIGLLEKHGIPAVVNLSWGGLQKIESSGESIYYVNQVPYDWILPQLYGIIHHGGSGTTHSAAKSAAVQLIVPHIMDQYFWNRLVRDNGLGPLGTSIHNFDADQFEQALLEFWNNPEYKAAAKATAEKMTHEADPQALIHLITD</sequence>
<dbReference type="InterPro" id="IPR004276">
    <property type="entry name" value="GlycoTrans_28_N"/>
</dbReference>
<evidence type="ECO:0000313" key="4">
    <source>
        <dbReference type="Proteomes" id="UP000664317"/>
    </source>
</evidence>
<dbReference type="Pfam" id="PF06722">
    <property type="entry name" value="EryCIII-like_C"/>
    <property type="match status" value="1"/>
</dbReference>
<comment type="caution">
    <text evidence="3">The sequence shown here is derived from an EMBL/GenBank/DDBJ whole genome shotgun (WGS) entry which is preliminary data.</text>
</comment>
<evidence type="ECO:0000313" key="3">
    <source>
        <dbReference type="EMBL" id="MBN7811971.1"/>
    </source>
</evidence>
<proteinExistence type="predicted"/>
<name>A0ABS3C4H5_9BACT</name>
<evidence type="ECO:0000259" key="1">
    <source>
        <dbReference type="Pfam" id="PF03033"/>
    </source>
</evidence>
<organism evidence="3 4">
    <name type="scientific">Algoriphagus oliviformis</name>
    <dbReference type="NCBI Taxonomy" id="2811231"/>
    <lineage>
        <taxon>Bacteria</taxon>
        <taxon>Pseudomonadati</taxon>
        <taxon>Bacteroidota</taxon>
        <taxon>Cytophagia</taxon>
        <taxon>Cytophagales</taxon>
        <taxon>Cyclobacteriaceae</taxon>
        <taxon>Algoriphagus</taxon>
    </lineage>
</organism>
<dbReference type="CDD" id="cd03784">
    <property type="entry name" value="GT1_Gtf-like"/>
    <property type="match status" value="1"/>
</dbReference>
<dbReference type="Gene3D" id="3.40.50.2000">
    <property type="entry name" value="Glycogen Phosphorylase B"/>
    <property type="match status" value="2"/>
</dbReference>
<reference evidence="3 4" key="1">
    <citation type="submission" date="2021-03" db="EMBL/GenBank/DDBJ databases">
        <title>novel species isolated from a fishpond in China.</title>
        <authorList>
            <person name="Lu H."/>
            <person name="Cai Z."/>
        </authorList>
    </citation>
    <scope>NUCLEOTIDE SEQUENCE [LARGE SCALE GENOMIC DNA]</scope>
    <source>
        <strain evidence="3 4">H41</strain>
    </source>
</reference>
<dbReference type="PANTHER" id="PTHR48050:SF13">
    <property type="entry name" value="STEROL 3-BETA-GLUCOSYLTRANSFERASE UGT80A2"/>
    <property type="match status" value="1"/>
</dbReference>
<accession>A0ABS3C4H5</accession>
<protein>
    <submittedName>
        <fullName evidence="3">Glycosyltransferase family 1 protein</fullName>
    </submittedName>
</protein>
<gene>
    <name evidence="3" type="ORF">J0A68_13545</name>
</gene>
<evidence type="ECO:0000259" key="2">
    <source>
        <dbReference type="Pfam" id="PF06722"/>
    </source>
</evidence>
<dbReference type="InterPro" id="IPR010610">
    <property type="entry name" value="EryCIII-like_C"/>
</dbReference>
<dbReference type="PANTHER" id="PTHR48050">
    <property type="entry name" value="STEROL 3-BETA-GLUCOSYLTRANSFERASE"/>
    <property type="match status" value="1"/>
</dbReference>
<feature type="domain" description="Erythromycin biosynthesis protein CIII-like C-terminal" evidence="2">
    <location>
        <begin position="299"/>
        <end position="417"/>
    </location>
</feature>